<evidence type="ECO:0000313" key="1">
    <source>
        <dbReference type="EMBL" id="SEC82975.1"/>
    </source>
</evidence>
<dbReference type="STRING" id="57704.SAMN04489793_3296"/>
<proteinExistence type="predicted"/>
<dbReference type="Proteomes" id="UP000182241">
    <property type="component" value="Unassembled WGS sequence"/>
</dbReference>
<evidence type="ECO:0000313" key="2">
    <source>
        <dbReference type="Proteomes" id="UP000182241"/>
    </source>
</evidence>
<gene>
    <name evidence="1" type="ORF">SAMN04489793_3296</name>
</gene>
<sequence>MAAEPNADIVVQFDRLVIEVPYQSIPLREAEELLARLQLAVDDLRSCGIVRGTE</sequence>
<name>A0A1H4VPX1_TSUTY</name>
<dbReference type="EMBL" id="FNSA01000003">
    <property type="protein sequence ID" value="SEC82975.1"/>
    <property type="molecule type" value="Genomic_DNA"/>
</dbReference>
<dbReference type="RefSeq" id="WP_156486426.1">
    <property type="nucleotide sequence ID" value="NZ_FNSA01000003.1"/>
</dbReference>
<keyword evidence="2" id="KW-1185">Reference proteome</keyword>
<protein>
    <submittedName>
        <fullName evidence="1">Uncharacterized protein</fullName>
    </submittedName>
</protein>
<organism evidence="1 2">
    <name type="scientific">Tsukamurella tyrosinosolvens</name>
    <dbReference type="NCBI Taxonomy" id="57704"/>
    <lineage>
        <taxon>Bacteria</taxon>
        <taxon>Bacillati</taxon>
        <taxon>Actinomycetota</taxon>
        <taxon>Actinomycetes</taxon>
        <taxon>Mycobacteriales</taxon>
        <taxon>Tsukamurellaceae</taxon>
        <taxon>Tsukamurella</taxon>
    </lineage>
</organism>
<dbReference type="AlphaFoldDB" id="A0A1H4VPX1"/>
<reference evidence="2" key="1">
    <citation type="submission" date="2016-10" db="EMBL/GenBank/DDBJ databases">
        <authorList>
            <person name="Varghese N."/>
            <person name="Submissions S."/>
        </authorList>
    </citation>
    <scope>NUCLEOTIDE SEQUENCE [LARGE SCALE GENOMIC DNA]</scope>
    <source>
        <strain evidence="2">DSM 44234</strain>
    </source>
</reference>
<accession>A0A1H4VPX1</accession>